<keyword evidence="2" id="KW-1185">Reference proteome</keyword>
<dbReference type="Proteomes" id="UP001530315">
    <property type="component" value="Unassembled WGS sequence"/>
</dbReference>
<evidence type="ECO:0000313" key="1">
    <source>
        <dbReference type="EMBL" id="KAL3777266.1"/>
    </source>
</evidence>
<accession>A0ABD3NQ89</accession>
<proteinExistence type="predicted"/>
<organism evidence="1 2">
    <name type="scientific">Stephanodiscus triporus</name>
    <dbReference type="NCBI Taxonomy" id="2934178"/>
    <lineage>
        <taxon>Eukaryota</taxon>
        <taxon>Sar</taxon>
        <taxon>Stramenopiles</taxon>
        <taxon>Ochrophyta</taxon>
        <taxon>Bacillariophyta</taxon>
        <taxon>Coscinodiscophyceae</taxon>
        <taxon>Thalassiosirophycidae</taxon>
        <taxon>Stephanodiscales</taxon>
        <taxon>Stephanodiscaceae</taxon>
        <taxon>Stephanodiscus</taxon>
    </lineage>
</organism>
<reference evidence="1 2" key="1">
    <citation type="submission" date="2024-10" db="EMBL/GenBank/DDBJ databases">
        <title>Updated reference genomes for cyclostephanoid diatoms.</title>
        <authorList>
            <person name="Roberts W.R."/>
            <person name="Alverson A.J."/>
        </authorList>
    </citation>
    <scope>NUCLEOTIDE SEQUENCE [LARGE SCALE GENOMIC DNA]</scope>
    <source>
        <strain evidence="1 2">AJA276-08</strain>
    </source>
</reference>
<name>A0ABD3NQ89_9STRA</name>
<sequence>MSLASITPTSSCVTSSKRSKLIAVIFFPAASVAGGHDYSKTNDDLRMYSGTIHFQADGGFLDKLSDVEHKNEKEA</sequence>
<gene>
    <name evidence="1" type="ORF">ACHAW5_005415</name>
</gene>
<dbReference type="AlphaFoldDB" id="A0ABD3NQ89"/>
<dbReference type="EMBL" id="JALLAZ020001301">
    <property type="protein sequence ID" value="KAL3777266.1"/>
    <property type="molecule type" value="Genomic_DNA"/>
</dbReference>
<comment type="caution">
    <text evidence="1">The sequence shown here is derived from an EMBL/GenBank/DDBJ whole genome shotgun (WGS) entry which is preliminary data.</text>
</comment>
<protein>
    <submittedName>
        <fullName evidence="1">Uncharacterized protein</fullName>
    </submittedName>
</protein>
<evidence type="ECO:0000313" key="2">
    <source>
        <dbReference type="Proteomes" id="UP001530315"/>
    </source>
</evidence>